<accession>A0A6A5SFN2</accession>
<gene>
    <name evidence="3" type="ORF">EJ02DRAFT_497095</name>
</gene>
<organism evidence="3 4">
    <name type="scientific">Clathrospora elynae</name>
    <dbReference type="NCBI Taxonomy" id="706981"/>
    <lineage>
        <taxon>Eukaryota</taxon>
        <taxon>Fungi</taxon>
        <taxon>Dikarya</taxon>
        <taxon>Ascomycota</taxon>
        <taxon>Pezizomycotina</taxon>
        <taxon>Dothideomycetes</taxon>
        <taxon>Pleosporomycetidae</taxon>
        <taxon>Pleosporales</taxon>
        <taxon>Diademaceae</taxon>
        <taxon>Clathrospora</taxon>
    </lineage>
</organism>
<sequence>MRGLTQQLNIALLANLGLLAKLEFRASSGAELSSRSTLHKKKSGTVAKATSSTPVKPTNLKKSPQARPPKNKTQHNAVPHPPPLAHRAHVPRHCHRTPIPPKVAEAGAEAEANNKTLVSRTNHEAHFYGATGCNDYFDDIISDFEC</sequence>
<keyword evidence="2" id="KW-0732">Signal</keyword>
<name>A0A6A5SFN2_9PLEO</name>
<feature type="chain" id="PRO_5025565434" evidence="2">
    <location>
        <begin position="20"/>
        <end position="146"/>
    </location>
</feature>
<dbReference type="EMBL" id="ML976081">
    <property type="protein sequence ID" value="KAF1939455.1"/>
    <property type="molecule type" value="Genomic_DNA"/>
</dbReference>
<evidence type="ECO:0000313" key="4">
    <source>
        <dbReference type="Proteomes" id="UP000800038"/>
    </source>
</evidence>
<reference evidence="3" key="1">
    <citation type="journal article" date="2020" name="Stud. Mycol.">
        <title>101 Dothideomycetes genomes: a test case for predicting lifestyles and emergence of pathogens.</title>
        <authorList>
            <person name="Haridas S."/>
            <person name="Albert R."/>
            <person name="Binder M."/>
            <person name="Bloem J."/>
            <person name="Labutti K."/>
            <person name="Salamov A."/>
            <person name="Andreopoulos B."/>
            <person name="Baker S."/>
            <person name="Barry K."/>
            <person name="Bills G."/>
            <person name="Bluhm B."/>
            <person name="Cannon C."/>
            <person name="Castanera R."/>
            <person name="Culley D."/>
            <person name="Daum C."/>
            <person name="Ezra D."/>
            <person name="Gonzalez J."/>
            <person name="Henrissat B."/>
            <person name="Kuo A."/>
            <person name="Liang C."/>
            <person name="Lipzen A."/>
            <person name="Lutzoni F."/>
            <person name="Magnuson J."/>
            <person name="Mondo S."/>
            <person name="Nolan M."/>
            <person name="Ohm R."/>
            <person name="Pangilinan J."/>
            <person name="Park H.-J."/>
            <person name="Ramirez L."/>
            <person name="Alfaro M."/>
            <person name="Sun H."/>
            <person name="Tritt A."/>
            <person name="Yoshinaga Y."/>
            <person name="Zwiers L.-H."/>
            <person name="Turgeon B."/>
            <person name="Goodwin S."/>
            <person name="Spatafora J."/>
            <person name="Crous P."/>
            <person name="Grigoriev I."/>
        </authorList>
    </citation>
    <scope>NUCLEOTIDE SEQUENCE</scope>
    <source>
        <strain evidence="3">CBS 161.51</strain>
    </source>
</reference>
<protein>
    <submittedName>
        <fullName evidence="3">Uncharacterized protein</fullName>
    </submittedName>
</protein>
<feature type="region of interest" description="Disordered" evidence="1">
    <location>
        <begin position="29"/>
        <end position="98"/>
    </location>
</feature>
<evidence type="ECO:0000256" key="2">
    <source>
        <dbReference type="SAM" id="SignalP"/>
    </source>
</evidence>
<evidence type="ECO:0000256" key="1">
    <source>
        <dbReference type="SAM" id="MobiDB-lite"/>
    </source>
</evidence>
<keyword evidence="4" id="KW-1185">Reference proteome</keyword>
<dbReference type="Proteomes" id="UP000800038">
    <property type="component" value="Unassembled WGS sequence"/>
</dbReference>
<proteinExistence type="predicted"/>
<feature type="signal peptide" evidence="2">
    <location>
        <begin position="1"/>
        <end position="19"/>
    </location>
</feature>
<feature type="compositionally biased region" description="Basic residues" evidence="1">
    <location>
        <begin position="86"/>
        <end position="96"/>
    </location>
</feature>
<evidence type="ECO:0000313" key="3">
    <source>
        <dbReference type="EMBL" id="KAF1939455.1"/>
    </source>
</evidence>
<feature type="compositionally biased region" description="Polar residues" evidence="1">
    <location>
        <begin position="48"/>
        <end position="62"/>
    </location>
</feature>
<dbReference type="AlphaFoldDB" id="A0A6A5SFN2"/>